<dbReference type="STRING" id="314271.RB2654_08072"/>
<dbReference type="AlphaFoldDB" id="A3VHF5"/>
<comment type="caution">
    <text evidence="2">The sequence shown here is derived from an EMBL/GenBank/DDBJ whole genome shotgun (WGS) entry which is preliminary data.</text>
</comment>
<proteinExistence type="predicted"/>
<feature type="transmembrane region" description="Helical" evidence="1">
    <location>
        <begin position="146"/>
        <end position="168"/>
    </location>
</feature>
<keyword evidence="1" id="KW-0812">Transmembrane</keyword>
<name>A3VHF5_9RHOB</name>
<evidence type="ECO:0000313" key="2">
    <source>
        <dbReference type="EMBL" id="EAQ12146.1"/>
    </source>
</evidence>
<sequence>MTAQSFTWKPALLAKQDTLTLEGTTARLDGDWTLDLRDVEDAALVNQVLKGNRIVRLDLYTADGRRSLGYNASARVYRADPDARTHLAACAATLRALDQARPGQLVALGVIRGGRWGMFLIGLGTLLFGSILGISMLATGVSGERLATAAIPTIVLLAMGAILTYGNWPWRKRPRVKAAALATTLEEMHAHDTTRP</sequence>
<keyword evidence="3" id="KW-1185">Reference proteome</keyword>
<dbReference type="EMBL" id="AAMT01000009">
    <property type="protein sequence ID" value="EAQ12146.1"/>
    <property type="molecule type" value="Genomic_DNA"/>
</dbReference>
<protein>
    <submittedName>
        <fullName evidence="2">Uncharacterized protein</fullName>
    </submittedName>
</protein>
<organism evidence="2 3">
    <name type="scientific">Maritimibacter alkaliphilus HTCC2654</name>
    <dbReference type="NCBI Taxonomy" id="314271"/>
    <lineage>
        <taxon>Bacteria</taxon>
        <taxon>Pseudomonadati</taxon>
        <taxon>Pseudomonadota</taxon>
        <taxon>Alphaproteobacteria</taxon>
        <taxon>Rhodobacterales</taxon>
        <taxon>Roseobacteraceae</taxon>
        <taxon>Maritimibacter</taxon>
    </lineage>
</organism>
<feature type="transmembrane region" description="Helical" evidence="1">
    <location>
        <begin position="118"/>
        <end position="140"/>
    </location>
</feature>
<dbReference type="HOGENOM" id="CLU_1388770_0_0_5"/>
<gene>
    <name evidence="2" type="ORF">RB2654_08072</name>
</gene>
<dbReference type="RefSeq" id="WP_008330407.1">
    <property type="nucleotide sequence ID" value="NZ_CH902578.1"/>
</dbReference>
<keyword evidence="1" id="KW-1133">Transmembrane helix</keyword>
<keyword evidence="1" id="KW-0472">Membrane</keyword>
<reference evidence="2 3" key="1">
    <citation type="journal article" date="2010" name="J. Bacteriol.">
        <title>Genome sequences of Pelagibaca bermudensis HTCC2601T and Maritimibacter alkaliphilus HTCC2654T, the type strains of two marine Roseobacter genera.</title>
        <authorList>
            <person name="Thrash J.C."/>
            <person name="Cho J.C."/>
            <person name="Ferriera S."/>
            <person name="Johnson J."/>
            <person name="Vergin K.L."/>
            <person name="Giovannoni S.J."/>
        </authorList>
    </citation>
    <scope>NUCLEOTIDE SEQUENCE [LARGE SCALE GENOMIC DNA]</scope>
    <source>
        <strain evidence="2 3">HTCC2654</strain>
    </source>
</reference>
<dbReference type="eggNOG" id="ENOG5033J0V">
    <property type="taxonomic scope" value="Bacteria"/>
</dbReference>
<dbReference type="Proteomes" id="UP000002931">
    <property type="component" value="Unassembled WGS sequence"/>
</dbReference>
<evidence type="ECO:0000256" key="1">
    <source>
        <dbReference type="SAM" id="Phobius"/>
    </source>
</evidence>
<dbReference type="OrthoDB" id="9850625at2"/>
<evidence type="ECO:0000313" key="3">
    <source>
        <dbReference type="Proteomes" id="UP000002931"/>
    </source>
</evidence>
<accession>A3VHF5</accession>